<evidence type="ECO:0000256" key="23">
    <source>
        <dbReference type="ARBA" id="ARBA00048382"/>
    </source>
</evidence>
<feature type="domain" description="Fungal lipase-type" evidence="33">
    <location>
        <begin position="547"/>
        <end position="682"/>
    </location>
</feature>
<keyword evidence="11" id="KW-0106">Calcium</keyword>
<comment type="cofactor">
    <cofactor evidence="1">
        <name>Ca(2+)</name>
        <dbReference type="ChEBI" id="CHEBI:29108"/>
    </cofactor>
</comment>
<dbReference type="Gene3D" id="3.40.50.1820">
    <property type="entry name" value="alpha/beta hydrolase"/>
    <property type="match status" value="1"/>
</dbReference>
<dbReference type="GO" id="GO:0031901">
    <property type="term" value="C:early endosome membrane"/>
    <property type="evidence" value="ECO:0007669"/>
    <property type="project" value="UniProtKB-SubCell"/>
</dbReference>
<keyword evidence="9" id="KW-0967">Endosome</keyword>
<evidence type="ECO:0000256" key="19">
    <source>
        <dbReference type="ARBA" id="ARBA00023273"/>
    </source>
</evidence>
<comment type="similarity">
    <text evidence="4">Belongs to the AB hydrolase superfamily. Lipase family.</text>
</comment>
<dbReference type="GO" id="GO:0046872">
    <property type="term" value="F:metal ion binding"/>
    <property type="evidence" value="ECO:0007669"/>
    <property type="project" value="UniProtKB-KW"/>
</dbReference>
<keyword evidence="15" id="KW-0443">Lipid metabolism</keyword>
<dbReference type="FunFam" id="3.40.50.1820:FF:000015">
    <property type="entry name" value="Sn1-specific diacylglycerol lipase alpha"/>
    <property type="match status" value="1"/>
</dbReference>
<keyword evidence="5" id="KW-1003">Cell membrane</keyword>
<dbReference type="GO" id="GO:0004465">
    <property type="term" value="F:lipoprotein lipase activity"/>
    <property type="evidence" value="ECO:0007669"/>
    <property type="project" value="TreeGrafter"/>
</dbReference>
<comment type="catalytic activity">
    <reaction evidence="24">
        <text>1-(9Z-octadecenoyl)-2-octadecanoyl-sn-glycerol + H2O = 2-octadecanoylglycerol + (9Z)-octadecenoate + H(+)</text>
        <dbReference type="Rhea" id="RHEA:38519"/>
        <dbReference type="ChEBI" id="CHEBI:15377"/>
        <dbReference type="ChEBI" id="CHEBI:15378"/>
        <dbReference type="ChEBI" id="CHEBI:30823"/>
        <dbReference type="ChEBI" id="CHEBI:75448"/>
        <dbReference type="ChEBI" id="CHEBI:75456"/>
    </reaction>
    <physiologicalReaction direction="left-to-right" evidence="24">
        <dbReference type="Rhea" id="RHEA:38520"/>
    </physiologicalReaction>
</comment>
<dbReference type="SUPFAM" id="SSF53474">
    <property type="entry name" value="alpha/beta-Hydrolases"/>
    <property type="match status" value="1"/>
</dbReference>
<evidence type="ECO:0000256" key="18">
    <source>
        <dbReference type="ARBA" id="ARBA00023257"/>
    </source>
</evidence>
<evidence type="ECO:0000256" key="27">
    <source>
        <dbReference type="ARBA" id="ARBA00052106"/>
    </source>
</evidence>
<dbReference type="Pfam" id="PF01764">
    <property type="entry name" value="Lipase_3"/>
    <property type="match status" value="1"/>
</dbReference>
<dbReference type="PANTHER" id="PTHR45792">
    <property type="entry name" value="DIACYLGLYCEROL LIPASE HOMOLOG-RELATED"/>
    <property type="match status" value="1"/>
</dbReference>
<comment type="catalytic activity">
    <reaction evidence="25">
        <text>1-(9Z-octadecenoyl)-2-(9Z,12Z-octadecadienoyl)-sn-glycerol + H2O = 2-(9Z,12Z-octadecadienoyl)-glycerol + (9Z)-octadecenoate + H(+)</text>
        <dbReference type="Rhea" id="RHEA:38523"/>
        <dbReference type="ChEBI" id="CHEBI:15377"/>
        <dbReference type="ChEBI" id="CHEBI:15378"/>
        <dbReference type="ChEBI" id="CHEBI:30823"/>
        <dbReference type="ChEBI" id="CHEBI:75450"/>
        <dbReference type="ChEBI" id="CHEBI:75457"/>
    </reaction>
    <physiologicalReaction direction="left-to-right" evidence="25">
        <dbReference type="Rhea" id="RHEA:38524"/>
    </physiologicalReaction>
</comment>
<keyword evidence="18" id="KW-0628">Postsynaptic cell membrane</keyword>
<comment type="catalytic activity">
    <reaction evidence="20">
        <text>a 1,2-diacyl-sn-glycerol + H2O = a 2-acylglycerol + a fatty acid + H(+)</text>
        <dbReference type="Rhea" id="RHEA:33275"/>
        <dbReference type="ChEBI" id="CHEBI:15377"/>
        <dbReference type="ChEBI" id="CHEBI:15378"/>
        <dbReference type="ChEBI" id="CHEBI:17389"/>
        <dbReference type="ChEBI" id="CHEBI:17815"/>
        <dbReference type="ChEBI" id="CHEBI:28868"/>
        <dbReference type="EC" id="3.1.1.116"/>
    </reaction>
    <physiologicalReaction direction="left-to-right" evidence="20">
        <dbReference type="Rhea" id="RHEA:33276"/>
    </physiologicalReaction>
</comment>
<keyword evidence="10" id="KW-0378">Hydrolase</keyword>
<gene>
    <name evidence="34" type="ORF">TMSB3V08_LOCUS1698</name>
</gene>
<evidence type="ECO:0000256" key="8">
    <source>
        <dbReference type="ARBA" id="ARBA00022723"/>
    </source>
</evidence>
<evidence type="ECO:0000256" key="14">
    <source>
        <dbReference type="ARBA" id="ARBA00023018"/>
    </source>
</evidence>
<evidence type="ECO:0000256" key="31">
    <source>
        <dbReference type="ARBA" id="ARBA00081678"/>
    </source>
</evidence>
<evidence type="ECO:0000256" key="21">
    <source>
        <dbReference type="ARBA" id="ARBA00026104"/>
    </source>
</evidence>
<dbReference type="AlphaFoldDB" id="A0A7R9HJ70"/>
<evidence type="ECO:0000256" key="25">
    <source>
        <dbReference type="ARBA" id="ARBA00050709"/>
    </source>
</evidence>
<sequence>MKRQGRILRCSAATELPEMSKVVFLAGVRWKEISGRAPPQVVARGMVDPSEAHTNPGTIRSGVGGTPSGAGYRRRIVICNCCVILSVGITVWCTFDAAGRSWVKMKKYQRSMRESESRFQYKRSGTTNRNWRQRNRIALANVQETFTMTKKENRGFSAEAVTYGKLFGLTKTVGIIDADFSFVVCATPTETGNQFGVHMVYGVTLVLDTTADDEEIKNSFADIARLLSDFFRDLDVVPSDVVAGLVLLRKFQKIEREAIVKQHRNDTYEYLSGVPVTSQTQFLALNDPQHLEHFQAVIHYMHFALAAYGWPMFLMTNSKTGVCQLCARLSGDVMIPPNPFPSPRSCLAQRWNMWTCCIPKLDKETSLVIGVVSAPGYEPRDPGVIFLAGIMVFFPKGESSQRSSSSPVASLVLTDSSQQISDSQHIVNAIHQKKCTKPGSNPDLPIFGSLVQHESSSLDHVATEVEVEYCGRMRNFVLMTHRCCCFPCRSQKDPAVIIKDNCCHCNYAALRKMVEVGEVEVVYATYHVDVGETPFFVAVDYSKKKVVLSIRGTLSMKDVITDLNAEGETIPLTPPREDWLGHKGMVQAAEYIRVKLEEEEILSRAFNHNPQRGTDEFELVLVGHSLGAGTASILAILLRQHYPSLQCFSYSPPGGSISMPAVEYTKSFITSVVVGKDVVPRIGLHQLESLRADLINTIKRSKDPKASIIY</sequence>
<evidence type="ECO:0000256" key="7">
    <source>
        <dbReference type="ARBA" id="ARBA00022692"/>
    </source>
</evidence>
<keyword evidence="7" id="KW-0812">Transmembrane</keyword>
<evidence type="ECO:0000256" key="11">
    <source>
        <dbReference type="ARBA" id="ARBA00022837"/>
    </source>
</evidence>
<proteinExistence type="inferred from homology"/>
<evidence type="ECO:0000256" key="3">
    <source>
        <dbReference type="ARBA" id="ARBA00004520"/>
    </source>
</evidence>
<dbReference type="GO" id="GO:0098839">
    <property type="term" value="C:postsynaptic density membrane"/>
    <property type="evidence" value="ECO:0007669"/>
    <property type="project" value="UniProtKB-SubCell"/>
</dbReference>
<evidence type="ECO:0000256" key="17">
    <source>
        <dbReference type="ARBA" id="ARBA00023180"/>
    </source>
</evidence>
<evidence type="ECO:0000256" key="1">
    <source>
        <dbReference type="ARBA" id="ARBA00001913"/>
    </source>
</evidence>
<evidence type="ECO:0000256" key="20">
    <source>
        <dbReference type="ARBA" id="ARBA00024531"/>
    </source>
</evidence>
<keyword evidence="13" id="KW-1133">Transmembrane helix</keyword>
<accession>A0A7R9HJ70</accession>
<evidence type="ECO:0000256" key="16">
    <source>
        <dbReference type="ARBA" id="ARBA00023136"/>
    </source>
</evidence>
<keyword evidence="17" id="KW-0325">Glycoprotein</keyword>
<dbReference type="InterPro" id="IPR029058">
    <property type="entry name" value="AB_hydrolase_fold"/>
</dbReference>
<dbReference type="GO" id="GO:0046340">
    <property type="term" value="P:diacylglycerol catabolic process"/>
    <property type="evidence" value="ECO:0007669"/>
    <property type="project" value="TreeGrafter"/>
</dbReference>
<evidence type="ECO:0000256" key="26">
    <source>
        <dbReference type="ARBA" id="ARBA00050861"/>
    </source>
</evidence>
<evidence type="ECO:0000256" key="12">
    <source>
        <dbReference type="ARBA" id="ARBA00022963"/>
    </source>
</evidence>
<evidence type="ECO:0000256" key="22">
    <source>
        <dbReference type="ARBA" id="ARBA00037872"/>
    </source>
</evidence>
<comment type="catalytic activity">
    <reaction evidence="27">
        <text>1-octadecanoyl-2-(5Z,8Z,11Z,14Z-eicosatetraenoyl)-sn-glycerol + H2O = 2-(5Z,8Z,11Z,14Z-eicosatetraenoyl)-glycerol + octadecanoate + H(+)</text>
        <dbReference type="Rhea" id="RHEA:38507"/>
        <dbReference type="ChEBI" id="CHEBI:15377"/>
        <dbReference type="ChEBI" id="CHEBI:15378"/>
        <dbReference type="ChEBI" id="CHEBI:25629"/>
        <dbReference type="ChEBI" id="CHEBI:52392"/>
        <dbReference type="ChEBI" id="CHEBI:75728"/>
    </reaction>
    <physiologicalReaction direction="left-to-right" evidence="27">
        <dbReference type="Rhea" id="RHEA:38508"/>
    </physiologicalReaction>
</comment>
<evidence type="ECO:0000313" key="34">
    <source>
        <dbReference type="EMBL" id="CAD7424772.1"/>
    </source>
</evidence>
<dbReference type="InterPro" id="IPR002921">
    <property type="entry name" value="Fungal_lipase-type"/>
</dbReference>
<evidence type="ECO:0000256" key="2">
    <source>
        <dbReference type="ARBA" id="ARBA00004332"/>
    </source>
</evidence>
<comment type="subcellular location">
    <subcellularLocation>
        <location evidence="2">Cell projection</location>
        <location evidence="2">Dendritic spine membrane</location>
        <topology evidence="2">Multi-pass membrane protein</topology>
    </subcellularLocation>
    <subcellularLocation>
        <location evidence="3">Early endosome membrane</location>
        <topology evidence="3">Multi-pass membrane protein</topology>
    </subcellularLocation>
    <subcellularLocation>
        <location evidence="22">Postsynaptic density membrane</location>
        <topology evidence="22">Multi-pass membrane protein</topology>
    </subcellularLocation>
</comment>
<reference evidence="34" key="1">
    <citation type="submission" date="2020-11" db="EMBL/GenBank/DDBJ databases">
        <authorList>
            <person name="Tran Van P."/>
        </authorList>
    </citation>
    <scope>NUCLEOTIDE SEQUENCE</scope>
</reference>
<keyword evidence="8" id="KW-0479">Metal-binding</keyword>
<comment type="catalytic activity">
    <reaction evidence="26">
        <text>1-(9Z-octadecenoyl)-2-(5Z,8Z,11Z,14Z-eicosatetraenoyl)-sn-glycerol + H2O = 2-(5Z,8Z,11Z,14Z-eicosatetraenoyl)-glycerol + (9Z)-octadecenoate + H(+)</text>
        <dbReference type="Rhea" id="RHEA:38515"/>
        <dbReference type="ChEBI" id="CHEBI:15377"/>
        <dbReference type="ChEBI" id="CHEBI:15378"/>
        <dbReference type="ChEBI" id="CHEBI:30823"/>
        <dbReference type="ChEBI" id="CHEBI:52392"/>
        <dbReference type="ChEBI" id="CHEBI:75449"/>
    </reaction>
    <physiologicalReaction direction="left-to-right" evidence="26">
        <dbReference type="Rhea" id="RHEA:38516"/>
    </physiologicalReaction>
</comment>
<organism evidence="34">
    <name type="scientific">Timema monikensis</name>
    <dbReference type="NCBI Taxonomy" id="170555"/>
    <lineage>
        <taxon>Eukaryota</taxon>
        <taxon>Metazoa</taxon>
        <taxon>Ecdysozoa</taxon>
        <taxon>Arthropoda</taxon>
        <taxon>Hexapoda</taxon>
        <taxon>Insecta</taxon>
        <taxon>Pterygota</taxon>
        <taxon>Neoptera</taxon>
        <taxon>Polyneoptera</taxon>
        <taxon>Phasmatodea</taxon>
        <taxon>Timematodea</taxon>
        <taxon>Timematoidea</taxon>
        <taxon>Timematidae</taxon>
        <taxon>Timema</taxon>
    </lineage>
</organism>
<evidence type="ECO:0000256" key="5">
    <source>
        <dbReference type="ARBA" id="ARBA00022475"/>
    </source>
</evidence>
<dbReference type="GO" id="GO:0047372">
    <property type="term" value="F:monoacylglycerol lipase activity"/>
    <property type="evidence" value="ECO:0007669"/>
    <property type="project" value="UniProtKB-ARBA"/>
</dbReference>
<protein>
    <recommendedName>
        <fullName evidence="30">Diacylglycerol lipase-alpha</fullName>
        <ecNumber evidence="21">3.1.1.116</ecNumber>
    </recommendedName>
    <alternativeName>
        <fullName evidence="32">Neural stem cell-derived dendrite regulator</fullName>
    </alternativeName>
    <alternativeName>
        <fullName evidence="31">Sn1-specific diacylglycerol lipase alpha</fullName>
    </alternativeName>
</protein>
<comment type="subunit">
    <text evidence="29">Interacts (via C-terminal) with CAMK2A; leading to the phosphorylation and inhibition of DAGLA enzymatic activity. Interacts (via PPXXF motif) with HOMER1 and HOMER2; this interaction is required for DAGLA membrane localization.</text>
</comment>
<dbReference type="PANTHER" id="PTHR45792:SF8">
    <property type="entry name" value="DIACYLGLYCEROL LIPASE-ALPHA"/>
    <property type="match status" value="1"/>
</dbReference>
<name>A0A7R9HJ70_9NEOP</name>
<keyword evidence="14" id="KW-0770">Synapse</keyword>
<keyword evidence="6" id="KW-0597">Phosphoprotein</keyword>
<evidence type="ECO:0000256" key="28">
    <source>
        <dbReference type="ARBA" id="ARBA00052463"/>
    </source>
</evidence>
<comment type="catalytic activity">
    <reaction evidence="23">
        <text>1,2-di-(9Z-octadecenoyl)-sn-glycerol + H2O = 2-(9Z-octadecenoyl)-glycerol + (9Z)-octadecenoate + H(+)</text>
        <dbReference type="Rhea" id="RHEA:38511"/>
        <dbReference type="ChEBI" id="CHEBI:15377"/>
        <dbReference type="ChEBI" id="CHEBI:15378"/>
        <dbReference type="ChEBI" id="CHEBI:30823"/>
        <dbReference type="ChEBI" id="CHEBI:52333"/>
        <dbReference type="ChEBI" id="CHEBI:73990"/>
    </reaction>
    <physiologicalReaction direction="left-to-right" evidence="23">
        <dbReference type="Rhea" id="RHEA:38512"/>
    </physiologicalReaction>
</comment>
<evidence type="ECO:0000256" key="10">
    <source>
        <dbReference type="ARBA" id="ARBA00022801"/>
    </source>
</evidence>
<dbReference type="EC" id="3.1.1.116" evidence="21"/>
<keyword evidence="19" id="KW-0966">Cell projection</keyword>
<dbReference type="CDD" id="cd00519">
    <property type="entry name" value="Lipase_3"/>
    <property type="match status" value="1"/>
</dbReference>
<keyword evidence="16" id="KW-0472">Membrane</keyword>
<evidence type="ECO:0000256" key="13">
    <source>
        <dbReference type="ARBA" id="ARBA00022989"/>
    </source>
</evidence>
<dbReference type="InterPro" id="IPR052214">
    <property type="entry name" value="DAG_Lipase-Related"/>
</dbReference>
<keyword evidence="12" id="KW-0442">Lipid degradation</keyword>
<evidence type="ECO:0000256" key="15">
    <source>
        <dbReference type="ARBA" id="ARBA00023098"/>
    </source>
</evidence>
<evidence type="ECO:0000256" key="29">
    <source>
        <dbReference type="ARBA" id="ARBA00063298"/>
    </source>
</evidence>
<evidence type="ECO:0000256" key="32">
    <source>
        <dbReference type="ARBA" id="ARBA00082132"/>
    </source>
</evidence>
<evidence type="ECO:0000256" key="9">
    <source>
        <dbReference type="ARBA" id="ARBA00022753"/>
    </source>
</evidence>
<evidence type="ECO:0000256" key="4">
    <source>
        <dbReference type="ARBA" id="ARBA00010701"/>
    </source>
</evidence>
<evidence type="ECO:0000259" key="33">
    <source>
        <dbReference type="Pfam" id="PF01764"/>
    </source>
</evidence>
<evidence type="ECO:0000256" key="24">
    <source>
        <dbReference type="ARBA" id="ARBA00050486"/>
    </source>
</evidence>
<evidence type="ECO:0000256" key="6">
    <source>
        <dbReference type="ARBA" id="ARBA00022553"/>
    </source>
</evidence>
<comment type="catalytic activity">
    <reaction evidence="28">
        <text>1-(9Z-octadecenoyl)-2-O-(5Z,8Z,11Z,14Z-eicosatetraenyl)-sn-glycerol + H2O = 2-O-(5Z,8Z,11Z,14Z)-eicosatetraenylglycerol + (9Z)-octadecenoate + H(+)</text>
        <dbReference type="Rhea" id="RHEA:38527"/>
        <dbReference type="ChEBI" id="CHEBI:15377"/>
        <dbReference type="ChEBI" id="CHEBI:15378"/>
        <dbReference type="ChEBI" id="CHEBI:30823"/>
        <dbReference type="ChEBI" id="CHEBI:75913"/>
        <dbReference type="ChEBI" id="CHEBI:75914"/>
    </reaction>
    <physiologicalReaction direction="left-to-right" evidence="28">
        <dbReference type="Rhea" id="RHEA:38528"/>
    </physiologicalReaction>
</comment>
<dbReference type="GO" id="GO:0098921">
    <property type="term" value="P:retrograde trans-synaptic signaling by endocannabinoid"/>
    <property type="evidence" value="ECO:0007669"/>
    <property type="project" value="UniProtKB-ARBA"/>
</dbReference>
<dbReference type="GO" id="GO:0019369">
    <property type="term" value="P:arachidonate metabolic process"/>
    <property type="evidence" value="ECO:0007669"/>
    <property type="project" value="TreeGrafter"/>
</dbReference>
<dbReference type="GO" id="GO:0032591">
    <property type="term" value="C:dendritic spine membrane"/>
    <property type="evidence" value="ECO:0007669"/>
    <property type="project" value="UniProtKB-SubCell"/>
</dbReference>
<dbReference type="EMBL" id="OB792836">
    <property type="protein sequence ID" value="CAD7424772.1"/>
    <property type="molecule type" value="Genomic_DNA"/>
</dbReference>
<evidence type="ECO:0000256" key="30">
    <source>
        <dbReference type="ARBA" id="ARBA00071957"/>
    </source>
</evidence>